<evidence type="ECO:0000313" key="2">
    <source>
        <dbReference type="EMBL" id="KAH7093739.1"/>
    </source>
</evidence>
<gene>
    <name evidence="2" type="ORF">FB567DRAFT_515957</name>
</gene>
<dbReference type="Proteomes" id="UP000813461">
    <property type="component" value="Unassembled WGS sequence"/>
</dbReference>
<sequence>MASRAKMQHSDHFLHQTQVPKGPPPPLSQRSALRPQKVKSYGHHNSTQPRPSAVQQPSPAKPLNSTHTHHRSRDTRYDRAPSNHKSAHTSAYNSTNPRISKQHPRPRSDSTTVHHHRDHEADQLHVNYNPSTNLVHGHHPNTGYAYDYNGRIIHIHQSPTASIASRTSEYYIADAREYKPNAPMKVLDKPLPPTPPLQGQKRDKVERFVEKVFRKLDGMGILGRMRRQREERRRSKEG</sequence>
<keyword evidence="3" id="KW-1185">Reference proteome</keyword>
<proteinExistence type="predicted"/>
<evidence type="ECO:0000256" key="1">
    <source>
        <dbReference type="SAM" id="MobiDB-lite"/>
    </source>
</evidence>
<feature type="compositionally biased region" description="Polar residues" evidence="1">
    <location>
        <begin position="43"/>
        <end position="66"/>
    </location>
</feature>
<comment type="caution">
    <text evidence="2">The sequence shown here is derived from an EMBL/GenBank/DDBJ whole genome shotgun (WGS) entry which is preliminary data.</text>
</comment>
<protein>
    <submittedName>
        <fullName evidence="2">Uncharacterized protein</fullName>
    </submittedName>
</protein>
<feature type="region of interest" description="Disordered" evidence="1">
    <location>
        <begin position="1"/>
        <end position="119"/>
    </location>
</feature>
<dbReference type="AlphaFoldDB" id="A0A8K0W3V9"/>
<feature type="compositionally biased region" description="Polar residues" evidence="1">
    <location>
        <begin position="88"/>
        <end position="99"/>
    </location>
</feature>
<name>A0A8K0W3V9_9PLEO</name>
<feature type="region of interest" description="Disordered" evidence="1">
    <location>
        <begin position="183"/>
        <end position="204"/>
    </location>
</feature>
<reference evidence="2" key="1">
    <citation type="journal article" date="2021" name="Nat. Commun.">
        <title>Genetic determinants of endophytism in the Arabidopsis root mycobiome.</title>
        <authorList>
            <person name="Mesny F."/>
            <person name="Miyauchi S."/>
            <person name="Thiergart T."/>
            <person name="Pickel B."/>
            <person name="Atanasova L."/>
            <person name="Karlsson M."/>
            <person name="Huettel B."/>
            <person name="Barry K.W."/>
            <person name="Haridas S."/>
            <person name="Chen C."/>
            <person name="Bauer D."/>
            <person name="Andreopoulos W."/>
            <person name="Pangilinan J."/>
            <person name="LaButti K."/>
            <person name="Riley R."/>
            <person name="Lipzen A."/>
            <person name="Clum A."/>
            <person name="Drula E."/>
            <person name="Henrissat B."/>
            <person name="Kohler A."/>
            <person name="Grigoriev I.V."/>
            <person name="Martin F.M."/>
            <person name="Hacquard S."/>
        </authorList>
    </citation>
    <scope>NUCLEOTIDE SEQUENCE</scope>
    <source>
        <strain evidence="2">MPI-SDFR-AT-0120</strain>
    </source>
</reference>
<evidence type="ECO:0000313" key="3">
    <source>
        <dbReference type="Proteomes" id="UP000813461"/>
    </source>
</evidence>
<dbReference type="OrthoDB" id="3799947at2759"/>
<accession>A0A8K0W3V9</accession>
<organism evidence="2 3">
    <name type="scientific">Paraphoma chrysanthemicola</name>
    <dbReference type="NCBI Taxonomy" id="798071"/>
    <lineage>
        <taxon>Eukaryota</taxon>
        <taxon>Fungi</taxon>
        <taxon>Dikarya</taxon>
        <taxon>Ascomycota</taxon>
        <taxon>Pezizomycotina</taxon>
        <taxon>Dothideomycetes</taxon>
        <taxon>Pleosporomycetidae</taxon>
        <taxon>Pleosporales</taxon>
        <taxon>Pleosporineae</taxon>
        <taxon>Phaeosphaeriaceae</taxon>
        <taxon>Paraphoma</taxon>
    </lineage>
</organism>
<dbReference type="EMBL" id="JAGMVJ010000002">
    <property type="protein sequence ID" value="KAH7093739.1"/>
    <property type="molecule type" value="Genomic_DNA"/>
</dbReference>